<dbReference type="InterPro" id="IPR000195">
    <property type="entry name" value="Rab-GAP-TBC_dom"/>
</dbReference>
<dbReference type="InterPro" id="IPR035969">
    <property type="entry name" value="Rab-GAP_TBC_sf"/>
</dbReference>
<feature type="compositionally biased region" description="Basic residues" evidence="2">
    <location>
        <begin position="426"/>
        <end position="438"/>
    </location>
</feature>
<dbReference type="Gene3D" id="1.10.472.80">
    <property type="entry name" value="Ypt/Rab-GAP domain of gyp1p, domain 3"/>
    <property type="match status" value="1"/>
</dbReference>
<dbReference type="EMBL" id="CAJNIZ010005347">
    <property type="protein sequence ID" value="CAE7241052.1"/>
    <property type="molecule type" value="Genomic_DNA"/>
</dbReference>
<evidence type="ECO:0000259" key="3">
    <source>
        <dbReference type="PROSITE" id="PS50086"/>
    </source>
</evidence>
<keyword evidence="5" id="KW-1185">Reference proteome</keyword>
<evidence type="ECO:0000313" key="4">
    <source>
        <dbReference type="EMBL" id="CAE7241052.1"/>
    </source>
</evidence>
<evidence type="ECO:0000256" key="2">
    <source>
        <dbReference type="SAM" id="MobiDB-lite"/>
    </source>
</evidence>
<dbReference type="OrthoDB" id="422778at2759"/>
<dbReference type="AlphaFoldDB" id="A0A812L8L9"/>
<dbReference type="SUPFAM" id="SSF47923">
    <property type="entry name" value="Ypt/Rab-GAP domain of gyp1p"/>
    <property type="match status" value="1"/>
</dbReference>
<organism evidence="4 5">
    <name type="scientific">Symbiodinium pilosum</name>
    <name type="common">Dinoflagellate</name>
    <dbReference type="NCBI Taxonomy" id="2952"/>
    <lineage>
        <taxon>Eukaryota</taxon>
        <taxon>Sar</taxon>
        <taxon>Alveolata</taxon>
        <taxon>Dinophyceae</taxon>
        <taxon>Suessiales</taxon>
        <taxon>Symbiodiniaceae</taxon>
        <taxon>Symbiodinium</taxon>
    </lineage>
</organism>
<dbReference type="Pfam" id="PF00566">
    <property type="entry name" value="RabGAP-TBC"/>
    <property type="match status" value="1"/>
</dbReference>
<name>A0A812L8L9_SYMPI</name>
<accession>A0A812L8L9</accession>
<protein>
    <recommendedName>
        <fullName evidence="3">Rab-GAP TBC domain-containing protein</fullName>
    </recommendedName>
</protein>
<feature type="compositionally biased region" description="Basic and acidic residues" evidence="2">
    <location>
        <begin position="492"/>
        <end position="505"/>
    </location>
</feature>
<comment type="caution">
    <text evidence="4">The sequence shown here is derived from an EMBL/GenBank/DDBJ whole genome shotgun (WGS) entry which is preliminary data.</text>
</comment>
<keyword evidence="1" id="KW-0175">Coiled coil</keyword>
<evidence type="ECO:0000256" key="1">
    <source>
        <dbReference type="SAM" id="Coils"/>
    </source>
</evidence>
<dbReference type="PROSITE" id="PS50086">
    <property type="entry name" value="TBC_RABGAP"/>
    <property type="match status" value="1"/>
</dbReference>
<feature type="region of interest" description="Disordered" evidence="2">
    <location>
        <begin position="492"/>
        <end position="518"/>
    </location>
</feature>
<gene>
    <name evidence="4" type="ORF">SPIL2461_LOCUS4153</name>
</gene>
<feature type="coiled-coil region" evidence="1">
    <location>
        <begin position="45"/>
        <end position="72"/>
    </location>
</feature>
<feature type="region of interest" description="Disordered" evidence="2">
    <location>
        <begin position="1"/>
        <end position="27"/>
    </location>
</feature>
<proteinExistence type="predicted"/>
<reference evidence="4" key="1">
    <citation type="submission" date="2021-02" db="EMBL/GenBank/DDBJ databases">
        <authorList>
            <person name="Dougan E. K."/>
            <person name="Rhodes N."/>
            <person name="Thang M."/>
            <person name="Chan C."/>
        </authorList>
    </citation>
    <scope>NUCLEOTIDE SEQUENCE</scope>
</reference>
<sequence>MACGSDAGSGRLSCSAADRKGPAPARSVRALDWPLSKEEKRHCAMKLFQKEVEASAEQLDDQSDQIDELQAEIKAGAPQGAAAVVHLLHGSWLPAELRQEGPVEATLLAAVEAYDTACQRSRSQPNRSPWRGLQDVTRREQIAKFYGGCEEHAADFWGCVAEKDGLTPLEAAMWLAKSLPAPVVMDGRWRGALLRNNQGRPGFEKMRARAQAADQAAVLRLEAERELRRAFRGDEFLETPGLSEAIVNISQTMSGPSGEHVPGATHVAALLLYGLLPGSTSLEEAEADAFWCFFELQTNSKPPSTDRRAKRLKELLRTYDEPLSETLNRQGLIFVAARLGEALFASGGFAVETCAQLWDAMLDDSERFAFSDWILCAMILLKRFQLLRMTDDAAQLAEALQSLPRTVPVERILRFAAALRAASRRRQRREAKASRARVRSPQEEPDEDVQGPLQVLGSWFGRAKEKGAEALEATRSVARCAWPRERCCRATPEPVEKCHEEEMQPLRRRNTAESSKTD</sequence>
<feature type="region of interest" description="Disordered" evidence="2">
    <location>
        <begin position="426"/>
        <end position="451"/>
    </location>
</feature>
<feature type="domain" description="Rab-GAP TBC" evidence="3">
    <location>
        <begin position="205"/>
        <end position="365"/>
    </location>
</feature>
<dbReference type="Proteomes" id="UP000649617">
    <property type="component" value="Unassembled WGS sequence"/>
</dbReference>
<evidence type="ECO:0000313" key="5">
    <source>
        <dbReference type="Proteomes" id="UP000649617"/>
    </source>
</evidence>